<dbReference type="EMBL" id="DWZA01000020">
    <property type="protein sequence ID" value="HJA70409.1"/>
    <property type="molecule type" value="Genomic_DNA"/>
</dbReference>
<evidence type="ECO:0000256" key="2">
    <source>
        <dbReference type="ARBA" id="ARBA00004651"/>
    </source>
</evidence>
<dbReference type="FunFam" id="1.10.287.130:FF:000001">
    <property type="entry name" value="Two-component sensor histidine kinase"/>
    <property type="match status" value="1"/>
</dbReference>
<dbReference type="GO" id="GO:0000155">
    <property type="term" value="F:phosphorelay sensor kinase activity"/>
    <property type="evidence" value="ECO:0007669"/>
    <property type="project" value="InterPro"/>
</dbReference>
<proteinExistence type="predicted"/>
<evidence type="ECO:0000256" key="13">
    <source>
        <dbReference type="ARBA" id="ARBA00023136"/>
    </source>
</evidence>
<dbReference type="SUPFAM" id="SSF158472">
    <property type="entry name" value="HAMP domain-like"/>
    <property type="match status" value="1"/>
</dbReference>
<dbReference type="GO" id="GO:0005886">
    <property type="term" value="C:plasma membrane"/>
    <property type="evidence" value="ECO:0007669"/>
    <property type="project" value="UniProtKB-SubCell"/>
</dbReference>
<keyword evidence="10" id="KW-0067">ATP-binding</keyword>
<dbReference type="GO" id="GO:0005524">
    <property type="term" value="F:ATP binding"/>
    <property type="evidence" value="ECO:0007669"/>
    <property type="project" value="UniProtKB-KW"/>
</dbReference>
<evidence type="ECO:0000256" key="14">
    <source>
        <dbReference type="SAM" id="Coils"/>
    </source>
</evidence>
<dbReference type="InterPro" id="IPR005467">
    <property type="entry name" value="His_kinase_dom"/>
</dbReference>
<dbReference type="SUPFAM" id="SSF55874">
    <property type="entry name" value="ATPase domain of HSP90 chaperone/DNA topoisomerase II/histidine kinase"/>
    <property type="match status" value="1"/>
</dbReference>
<comment type="catalytic activity">
    <reaction evidence="1">
        <text>ATP + protein L-histidine = ADP + protein N-phospho-L-histidine.</text>
        <dbReference type="EC" id="2.7.13.3"/>
    </reaction>
</comment>
<evidence type="ECO:0000259" key="16">
    <source>
        <dbReference type="PROSITE" id="PS50109"/>
    </source>
</evidence>
<dbReference type="AlphaFoldDB" id="A0A9D2HH68"/>
<evidence type="ECO:0000256" key="12">
    <source>
        <dbReference type="ARBA" id="ARBA00023012"/>
    </source>
</evidence>
<dbReference type="InterPro" id="IPR003661">
    <property type="entry name" value="HisK_dim/P_dom"/>
</dbReference>
<evidence type="ECO:0000256" key="4">
    <source>
        <dbReference type="ARBA" id="ARBA00022475"/>
    </source>
</evidence>
<dbReference type="InterPro" id="IPR050398">
    <property type="entry name" value="HssS/ArlS-like"/>
</dbReference>
<dbReference type="Gene3D" id="6.10.340.10">
    <property type="match status" value="1"/>
</dbReference>
<evidence type="ECO:0000256" key="8">
    <source>
        <dbReference type="ARBA" id="ARBA00022741"/>
    </source>
</evidence>
<dbReference type="SMART" id="SM00304">
    <property type="entry name" value="HAMP"/>
    <property type="match status" value="1"/>
</dbReference>
<dbReference type="PROSITE" id="PS50109">
    <property type="entry name" value="HIS_KIN"/>
    <property type="match status" value="1"/>
</dbReference>
<keyword evidence="9 18" id="KW-0418">Kinase</keyword>
<evidence type="ECO:0000256" key="1">
    <source>
        <dbReference type="ARBA" id="ARBA00000085"/>
    </source>
</evidence>
<keyword evidence="6" id="KW-0808">Transferase</keyword>
<organism evidence="18 19">
    <name type="scientific">Candidatus Lachnoclostridium stercoravium</name>
    <dbReference type="NCBI Taxonomy" id="2838633"/>
    <lineage>
        <taxon>Bacteria</taxon>
        <taxon>Bacillati</taxon>
        <taxon>Bacillota</taxon>
        <taxon>Clostridia</taxon>
        <taxon>Lachnospirales</taxon>
        <taxon>Lachnospiraceae</taxon>
    </lineage>
</organism>
<dbReference type="Pfam" id="PF02518">
    <property type="entry name" value="HATPase_c"/>
    <property type="match status" value="1"/>
</dbReference>
<evidence type="ECO:0000256" key="7">
    <source>
        <dbReference type="ARBA" id="ARBA00022692"/>
    </source>
</evidence>
<dbReference type="PROSITE" id="PS50885">
    <property type="entry name" value="HAMP"/>
    <property type="match status" value="1"/>
</dbReference>
<reference evidence="18" key="1">
    <citation type="journal article" date="2021" name="PeerJ">
        <title>Extensive microbial diversity within the chicken gut microbiome revealed by metagenomics and culture.</title>
        <authorList>
            <person name="Gilroy R."/>
            <person name="Ravi A."/>
            <person name="Getino M."/>
            <person name="Pursley I."/>
            <person name="Horton D.L."/>
            <person name="Alikhan N.F."/>
            <person name="Baker D."/>
            <person name="Gharbi K."/>
            <person name="Hall N."/>
            <person name="Watson M."/>
            <person name="Adriaenssens E.M."/>
            <person name="Foster-Nyarko E."/>
            <person name="Jarju S."/>
            <person name="Secka A."/>
            <person name="Antonio M."/>
            <person name="Oren A."/>
            <person name="Chaudhuri R.R."/>
            <person name="La Ragione R."/>
            <person name="Hildebrand F."/>
            <person name="Pallen M.J."/>
        </authorList>
    </citation>
    <scope>NUCLEOTIDE SEQUENCE</scope>
    <source>
        <strain evidence="18">CHK178-16964</strain>
    </source>
</reference>
<dbReference type="InterPro" id="IPR003660">
    <property type="entry name" value="HAMP_dom"/>
</dbReference>
<keyword evidence="8" id="KW-0547">Nucleotide-binding</keyword>
<dbReference type="Gene3D" id="1.10.287.130">
    <property type="match status" value="1"/>
</dbReference>
<dbReference type="InterPro" id="IPR036097">
    <property type="entry name" value="HisK_dim/P_sf"/>
</dbReference>
<feature type="transmembrane region" description="Helical" evidence="15">
    <location>
        <begin position="184"/>
        <end position="203"/>
    </location>
</feature>
<feature type="transmembrane region" description="Helical" evidence="15">
    <location>
        <begin position="7"/>
        <end position="27"/>
    </location>
</feature>
<dbReference type="Pfam" id="PF00672">
    <property type="entry name" value="HAMP"/>
    <property type="match status" value="1"/>
</dbReference>
<feature type="coiled-coil region" evidence="14">
    <location>
        <begin position="245"/>
        <end position="272"/>
    </location>
</feature>
<evidence type="ECO:0000256" key="9">
    <source>
        <dbReference type="ARBA" id="ARBA00022777"/>
    </source>
</evidence>
<keyword evidence="11 15" id="KW-1133">Transmembrane helix</keyword>
<dbReference type="PANTHER" id="PTHR45528:SF1">
    <property type="entry name" value="SENSOR HISTIDINE KINASE CPXA"/>
    <property type="match status" value="1"/>
</dbReference>
<dbReference type="InterPro" id="IPR004358">
    <property type="entry name" value="Sig_transdc_His_kin-like_C"/>
</dbReference>
<dbReference type="SUPFAM" id="SSF47384">
    <property type="entry name" value="Homodimeric domain of signal transducing histidine kinase"/>
    <property type="match status" value="1"/>
</dbReference>
<comment type="caution">
    <text evidence="18">The sequence shown here is derived from an EMBL/GenBank/DDBJ whole genome shotgun (WGS) entry which is preliminary data.</text>
</comment>
<feature type="domain" description="HAMP" evidence="17">
    <location>
        <begin position="205"/>
        <end position="257"/>
    </location>
</feature>
<dbReference type="CDD" id="cd06225">
    <property type="entry name" value="HAMP"/>
    <property type="match status" value="1"/>
</dbReference>
<sequence>MKHSIRARLICVFGGLMVVILLSIWGVNNWLLEDFYVKDKLKNLNEAYTRIDTELQEEEQSLLTPYSENDDASGLSMILRELGDKYNMTTVLIDGSSGTVVISSARDKDFLTEKIKRYMVNDFGPFDPEVLEKTDNYTIYRYYDDRTDRSYLESIGMFSNGRTIFLMSTPVASIWESVDLSNQFLAYVGLIALFVSIVIIYFISRQITSPIMDLAKLSVQMSHLDFEAKYTGKEKDEIGVLGHSMNRLSEKLKETIGELRSANNELQKDIKEKIQIDEMRKEFISNVSHELKTPIALIQGYAEGLSEGMCEDKGSRDYYCSVIVDEANKMNKMVRQLLDLTALEFGDNSPVMECFDITALIRGVLTSANILIQQKNVKVEFENTESVWVWADEFKIEEVVTNYLSNALNHVDVPDGQDEDSGEKFIRITIEKEKADVRVTVYNTGKHIPKEDIPKLWTKFFKVDKARTREYGGSGIGLSIVKAIMDSHNKECGVENTDGGVEFWFTLDGKTEE</sequence>
<evidence type="ECO:0000256" key="3">
    <source>
        <dbReference type="ARBA" id="ARBA00012438"/>
    </source>
</evidence>
<keyword evidence="4" id="KW-1003">Cell membrane</keyword>
<keyword evidence="7 15" id="KW-0812">Transmembrane</keyword>
<evidence type="ECO:0000313" key="19">
    <source>
        <dbReference type="Proteomes" id="UP000823900"/>
    </source>
</evidence>
<dbReference type="CDD" id="cd00082">
    <property type="entry name" value="HisKA"/>
    <property type="match status" value="1"/>
</dbReference>
<dbReference type="Pfam" id="PF00512">
    <property type="entry name" value="HisKA"/>
    <property type="match status" value="1"/>
</dbReference>
<name>A0A9D2HH68_9FIRM</name>
<evidence type="ECO:0000256" key="6">
    <source>
        <dbReference type="ARBA" id="ARBA00022679"/>
    </source>
</evidence>
<evidence type="ECO:0000256" key="5">
    <source>
        <dbReference type="ARBA" id="ARBA00022553"/>
    </source>
</evidence>
<dbReference type="InterPro" id="IPR036890">
    <property type="entry name" value="HATPase_C_sf"/>
</dbReference>
<evidence type="ECO:0000256" key="11">
    <source>
        <dbReference type="ARBA" id="ARBA00022989"/>
    </source>
</evidence>
<comment type="subcellular location">
    <subcellularLocation>
        <location evidence="2">Cell membrane</location>
        <topology evidence="2">Multi-pass membrane protein</topology>
    </subcellularLocation>
</comment>
<reference evidence="18" key="2">
    <citation type="submission" date="2021-04" db="EMBL/GenBank/DDBJ databases">
        <authorList>
            <person name="Gilroy R."/>
        </authorList>
    </citation>
    <scope>NUCLEOTIDE SEQUENCE</scope>
    <source>
        <strain evidence="18">CHK178-16964</strain>
    </source>
</reference>
<dbReference type="SMART" id="SM00387">
    <property type="entry name" value="HATPase_c"/>
    <property type="match status" value="1"/>
</dbReference>
<keyword evidence="13 15" id="KW-0472">Membrane</keyword>
<evidence type="ECO:0000256" key="15">
    <source>
        <dbReference type="SAM" id="Phobius"/>
    </source>
</evidence>
<accession>A0A9D2HH68</accession>
<gene>
    <name evidence="18" type="ORF">IAA07_02365</name>
</gene>
<dbReference type="EC" id="2.7.13.3" evidence="3"/>
<dbReference type="SMART" id="SM00388">
    <property type="entry name" value="HisKA"/>
    <property type="match status" value="1"/>
</dbReference>
<dbReference type="Gene3D" id="3.30.565.10">
    <property type="entry name" value="Histidine kinase-like ATPase, C-terminal domain"/>
    <property type="match status" value="1"/>
</dbReference>
<evidence type="ECO:0000313" key="18">
    <source>
        <dbReference type="EMBL" id="HJA70409.1"/>
    </source>
</evidence>
<keyword evidence="12" id="KW-0902">Two-component regulatory system</keyword>
<evidence type="ECO:0000259" key="17">
    <source>
        <dbReference type="PROSITE" id="PS50885"/>
    </source>
</evidence>
<feature type="domain" description="Histidine kinase" evidence="16">
    <location>
        <begin position="286"/>
        <end position="511"/>
    </location>
</feature>
<dbReference type="PANTHER" id="PTHR45528">
    <property type="entry name" value="SENSOR HISTIDINE KINASE CPXA"/>
    <property type="match status" value="1"/>
</dbReference>
<dbReference type="Proteomes" id="UP000823900">
    <property type="component" value="Unassembled WGS sequence"/>
</dbReference>
<dbReference type="InterPro" id="IPR003594">
    <property type="entry name" value="HATPase_dom"/>
</dbReference>
<dbReference type="PRINTS" id="PR00344">
    <property type="entry name" value="BCTRLSENSOR"/>
</dbReference>
<protein>
    <recommendedName>
        <fullName evidence="3">histidine kinase</fullName>
        <ecNumber evidence="3">2.7.13.3</ecNumber>
    </recommendedName>
</protein>
<keyword evidence="14" id="KW-0175">Coiled coil</keyword>
<evidence type="ECO:0000256" key="10">
    <source>
        <dbReference type="ARBA" id="ARBA00022840"/>
    </source>
</evidence>
<keyword evidence="5" id="KW-0597">Phosphoprotein</keyword>